<dbReference type="Proteomes" id="UP000095472">
    <property type="component" value="Chromosome"/>
</dbReference>
<keyword evidence="2" id="KW-1185">Reference proteome</keyword>
<organism evidence="1 2">
    <name type="scientific">Desertifilum tharense IPPAS B-1220</name>
    <dbReference type="NCBI Taxonomy" id="1781255"/>
    <lineage>
        <taxon>Bacteria</taxon>
        <taxon>Bacillati</taxon>
        <taxon>Cyanobacteriota</taxon>
        <taxon>Cyanophyceae</taxon>
        <taxon>Desertifilales</taxon>
        <taxon>Desertifilaceae</taxon>
        <taxon>Desertifilum</taxon>
    </lineage>
</organism>
<name>A0ACD5GQ55_9CYAN</name>
<dbReference type="EMBL" id="CP182909">
    <property type="protein sequence ID" value="XPM63008.1"/>
    <property type="molecule type" value="Genomic_DNA"/>
</dbReference>
<accession>A0ACD5GQ55</accession>
<sequence>MQAATDIHLQLLPLFKALFITTNPIPLKTVPQASGLGCRFSAFTPLRSRSGSERHPQGSFSRSEVALKPNLCEQLNIFC</sequence>
<proteinExistence type="predicted"/>
<protein>
    <submittedName>
        <fullName evidence="1">Uncharacterized protein</fullName>
    </submittedName>
</protein>
<evidence type="ECO:0000313" key="1">
    <source>
        <dbReference type="EMBL" id="XPM63008.1"/>
    </source>
</evidence>
<reference evidence="1 2" key="1">
    <citation type="journal article" date="2016" name="Genome Announc.">
        <title>Draft Genome Sequence of the Thermotolerant Cyanobacterium Desertifilum sp. IPPAS B-1220.</title>
        <authorList>
            <person name="Mironov K.S."/>
            <person name="Sinetova M.A."/>
            <person name="Bolatkhan K."/>
            <person name="Zayadan B.K."/>
            <person name="Ustinova V.V."/>
            <person name="Kupriyanova E.V."/>
            <person name="Skrypnik A.N."/>
            <person name="Gogoleva N.E."/>
            <person name="Gogolev Y.V."/>
            <person name="Los D.A."/>
        </authorList>
    </citation>
    <scope>NUCLEOTIDE SEQUENCE [LARGE SCALE GENOMIC DNA]</scope>
    <source>
        <strain evidence="1 2">IPPAS B-1220</strain>
    </source>
</reference>
<evidence type="ECO:0000313" key="2">
    <source>
        <dbReference type="Proteomes" id="UP000095472"/>
    </source>
</evidence>
<gene>
    <name evidence="1" type="ORF">BH720_026610</name>
</gene>